<feature type="region of interest" description="Disordered" evidence="1">
    <location>
        <begin position="1"/>
        <end position="26"/>
    </location>
</feature>
<evidence type="ECO:0000256" key="1">
    <source>
        <dbReference type="SAM" id="MobiDB-lite"/>
    </source>
</evidence>
<organism evidence="2 3">
    <name type="scientific">Leishmania tarentolae</name>
    <name type="common">Sauroleishmania tarentolae</name>
    <dbReference type="NCBI Taxonomy" id="5689"/>
    <lineage>
        <taxon>Eukaryota</taxon>
        <taxon>Discoba</taxon>
        <taxon>Euglenozoa</taxon>
        <taxon>Kinetoplastea</taxon>
        <taxon>Metakinetoplastina</taxon>
        <taxon>Trypanosomatida</taxon>
        <taxon>Trypanosomatidae</taxon>
        <taxon>Leishmaniinae</taxon>
        <taxon>Leishmania</taxon>
        <taxon>lizard Leishmania</taxon>
    </lineage>
</organism>
<dbReference type="EMBL" id="BLBS01000044">
    <property type="protein sequence ID" value="GET91037.1"/>
    <property type="molecule type" value="Genomic_DNA"/>
</dbReference>
<name>A0A640KU31_LEITA</name>
<dbReference type="Proteomes" id="UP000419144">
    <property type="component" value="Unassembled WGS sequence"/>
</dbReference>
<protein>
    <submittedName>
        <fullName evidence="2">Uncharacterized protein</fullName>
    </submittedName>
</protein>
<proteinExistence type="predicted"/>
<comment type="caution">
    <text evidence="2">The sequence shown here is derived from an EMBL/GenBank/DDBJ whole genome shotgun (WGS) entry which is preliminary data.</text>
</comment>
<keyword evidence="3" id="KW-1185">Reference proteome</keyword>
<reference evidence="2" key="1">
    <citation type="submission" date="2019-11" db="EMBL/GenBank/DDBJ databases">
        <title>Leishmania tarentolae CDS.</title>
        <authorList>
            <person name="Goto Y."/>
            <person name="Yamagishi J."/>
        </authorList>
    </citation>
    <scope>NUCLEOTIDE SEQUENCE [LARGE SCALE GENOMIC DNA]</scope>
    <source>
        <strain evidence="2">Parrot Tar II</strain>
    </source>
</reference>
<evidence type="ECO:0000313" key="3">
    <source>
        <dbReference type="Proteomes" id="UP000419144"/>
    </source>
</evidence>
<dbReference type="VEuPathDB" id="TriTrypDB:LtaPh_3104801"/>
<evidence type="ECO:0000313" key="2">
    <source>
        <dbReference type="EMBL" id="GET91037.1"/>
    </source>
</evidence>
<accession>A0A640KU31</accession>
<sequence length="341" mass="38059">MPSESQILRKYNHVGPSPPPYRRGGLPGSNPPNVLCGTASFDALCEVPYSFLLLLFLGSVSPPVRARGGRKRSSGSSSVSVRASLHLYQSQVTTHGAQHLLHTSAPHAQSILPRKICGRDHHLCCTIGCVCGDLHHPRRADPHIHERKGCEGERQLRRRFRKMVRDDDVEERVIVTGHPVMDVFQIRETRGDGGSNEDIWMLPGPLAAAICRRCHLETVIVNEQKRWHCSSRAKSHHLAKRRCPARHIDELDVAKSRLGQGPQWSEGLRHLGIQRRLLAQYYYATADTLDGVYSCLEGKRRLAHRPGTVQQKAVAVKPLRGATAFGKKYTCIQRGRLSTVS</sequence>
<dbReference type="AlphaFoldDB" id="A0A640KU31"/>
<gene>
    <name evidence="2" type="ORF">LtaPh_3104801</name>
</gene>